<dbReference type="Proteomes" id="UP000255163">
    <property type="component" value="Unassembled WGS sequence"/>
</dbReference>
<sequence length="37" mass="4534">MQMLLRCKGQLQQLAQRLRENTTHQGEIRQQLKQDRR</sequence>
<organism evidence="2 3">
    <name type="scientific">Enterobacter asburiae</name>
    <dbReference type="NCBI Taxonomy" id="61645"/>
    <lineage>
        <taxon>Bacteria</taxon>
        <taxon>Pseudomonadati</taxon>
        <taxon>Pseudomonadota</taxon>
        <taxon>Gammaproteobacteria</taxon>
        <taxon>Enterobacterales</taxon>
        <taxon>Enterobacteriaceae</taxon>
        <taxon>Enterobacter</taxon>
        <taxon>Enterobacter cloacae complex</taxon>
    </lineage>
</organism>
<dbReference type="EMBL" id="UFYI01000007">
    <property type="protein sequence ID" value="STD18065.1"/>
    <property type="molecule type" value="Genomic_DNA"/>
</dbReference>
<accession>A0A376F5H2</accession>
<keyword evidence="2" id="KW-0540">Nuclease</keyword>
<evidence type="ECO:0000313" key="3">
    <source>
        <dbReference type="Proteomes" id="UP000255163"/>
    </source>
</evidence>
<keyword evidence="2" id="KW-0378">Hydrolase</keyword>
<gene>
    <name evidence="2" type="ORF">NCTC12123_00227</name>
</gene>
<dbReference type="AlphaFoldDB" id="A0A376F5H2"/>
<feature type="region of interest" description="Disordered" evidence="1">
    <location>
        <begin position="18"/>
        <end position="37"/>
    </location>
</feature>
<reference evidence="2 3" key="1">
    <citation type="submission" date="2018-06" db="EMBL/GenBank/DDBJ databases">
        <authorList>
            <consortium name="Pathogen Informatics"/>
            <person name="Doyle S."/>
        </authorList>
    </citation>
    <scope>NUCLEOTIDE SEQUENCE [LARGE SCALE GENOMIC DNA]</scope>
    <source>
        <strain evidence="2 3">NCTC12123</strain>
    </source>
</reference>
<name>A0A376F5H2_ENTAS</name>
<evidence type="ECO:0000256" key="1">
    <source>
        <dbReference type="SAM" id="MobiDB-lite"/>
    </source>
</evidence>
<proteinExistence type="predicted"/>
<keyword evidence="2" id="KW-0269">Exonuclease</keyword>
<evidence type="ECO:0000313" key="2">
    <source>
        <dbReference type="EMBL" id="STD18065.1"/>
    </source>
</evidence>
<protein>
    <submittedName>
        <fullName evidence="2">Exonuclease subunit SbcC</fullName>
    </submittedName>
</protein>
<dbReference type="GO" id="GO:0004527">
    <property type="term" value="F:exonuclease activity"/>
    <property type="evidence" value="ECO:0007669"/>
    <property type="project" value="UniProtKB-KW"/>
</dbReference>